<keyword evidence="9 13" id="KW-0418">Kinase</keyword>
<dbReference type="SUPFAM" id="SSF52540">
    <property type="entry name" value="P-loop containing nucleoside triphosphate hydrolases"/>
    <property type="match status" value="1"/>
</dbReference>
<evidence type="ECO:0000256" key="3">
    <source>
        <dbReference type="ARBA" id="ARBA00012071"/>
    </source>
</evidence>
<evidence type="ECO:0000256" key="8">
    <source>
        <dbReference type="ARBA" id="ARBA00022741"/>
    </source>
</evidence>
<evidence type="ECO:0000256" key="9">
    <source>
        <dbReference type="ARBA" id="ARBA00022777"/>
    </source>
</evidence>
<dbReference type="Pfam" id="PF02606">
    <property type="entry name" value="LpxK"/>
    <property type="match status" value="1"/>
</dbReference>
<dbReference type="NCBIfam" id="TIGR00682">
    <property type="entry name" value="lpxK"/>
    <property type="match status" value="1"/>
</dbReference>
<dbReference type="Proteomes" id="UP000682843">
    <property type="component" value="Chromosome"/>
</dbReference>
<evidence type="ECO:0000256" key="10">
    <source>
        <dbReference type="ARBA" id="ARBA00022840"/>
    </source>
</evidence>
<dbReference type="EC" id="2.7.1.130" evidence="3 13"/>
<keyword evidence="5 13" id="KW-0444">Lipid biosynthesis</keyword>
<comment type="pathway">
    <text evidence="2 13">Glycolipid biosynthesis; lipid IV(A) biosynthesis; lipid IV(A) from (3R)-3-hydroxytetradecanoyl-[acyl-carrier-protein] and UDP-N-acetyl-alpha-D-glucosamine: step 6/6.</text>
</comment>
<evidence type="ECO:0000313" key="14">
    <source>
        <dbReference type="EMBL" id="QUS41282.1"/>
    </source>
</evidence>
<gene>
    <name evidence="13" type="primary">lpxK</name>
    <name evidence="14" type="ORF">RPMA_22350</name>
</gene>
<evidence type="ECO:0000256" key="1">
    <source>
        <dbReference type="ARBA" id="ARBA00002274"/>
    </source>
</evidence>
<keyword evidence="8 13" id="KW-0547">Nucleotide-binding</keyword>
<sequence>MREPAFWQQRNSLLSRLLMPLGAVYGEITAARMMKQGTVVGIPVICVGNYHTGGAGKTPTTLALVKLLRELGETPVVLSRGHGGKLRGPVKVEPGRHSAADVGDEPLMMARDVPVVIARDRVGGAALARSTGASVIVMDDGFQNPAIAKDLSLIVIDGNRGLGNGRIFPAGPLRAPLDRQIPRTDALVVIGDGVAATGVSALVHGRGGKVFTARLKSDAASVQALQGKRVLAFAGIGDPGRFFRTLRHAGVDVAVEKVFADHHPYTTADIDALVVQARSQNLTLVTTEKDLVKLRDMPAAADIAGFAVALDVEDKDGLRSLVRETLNRAKAGTRR</sequence>
<protein>
    <recommendedName>
        <fullName evidence="4 13">Tetraacyldisaccharide 4'-kinase</fullName>
        <ecNumber evidence="3 13">2.7.1.130</ecNumber>
    </recommendedName>
    <alternativeName>
        <fullName evidence="12 13">Lipid A 4'-kinase</fullName>
    </alternativeName>
</protein>
<name>A0ABX8ACP4_9BRAD</name>
<comment type="catalytic activity">
    <reaction evidence="13">
        <text>a lipid A disaccharide + ATP = a lipid IVA + ADP + H(+)</text>
        <dbReference type="Rhea" id="RHEA:67840"/>
        <dbReference type="ChEBI" id="CHEBI:15378"/>
        <dbReference type="ChEBI" id="CHEBI:30616"/>
        <dbReference type="ChEBI" id="CHEBI:176343"/>
        <dbReference type="ChEBI" id="CHEBI:176425"/>
        <dbReference type="ChEBI" id="CHEBI:456216"/>
        <dbReference type="EC" id="2.7.1.130"/>
    </reaction>
</comment>
<evidence type="ECO:0000256" key="6">
    <source>
        <dbReference type="ARBA" id="ARBA00022556"/>
    </source>
</evidence>
<dbReference type="PANTHER" id="PTHR42724">
    <property type="entry name" value="TETRAACYLDISACCHARIDE 4'-KINASE"/>
    <property type="match status" value="1"/>
</dbReference>
<keyword evidence="10 13" id="KW-0067">ATP-binding</keyword>
<keyword evidence="15" id="KW-1185">Reference proteome</keyword>
<evidence type="ECO:0000256" key="12">
    <source>
        <dbReference type="ARBA" id="ARBA00029757"/>
    </source>
</evidence>
<dbReference type="InterPro" id="IPR027417">
    <property type="entry name" value="P-loop_NTPase"/>
</dbReference>
<keyword evidence="6 13" id="KW-0441">Lipid A biosynthesis</keyword>
<evidence type="ECO:0000256" key="7">
    <source>
        <dbReference type="ARBA" id="ARBA00022679"/>
    </source>
</evidence>
<reference evidence="14 15" key="1">
    <citation type="submission" date="2019-02" db="EMBL/GenBank/DDBJ databases">
        <title>Emended description of the genus Rhodopseudomonas and description of Rhodopseudomonas albus sp. nov., a non-phototrophic, heavy-metal-tolerant bacterium isolated from garden soil.</title>
        <authorList>
            <person name="Bao Z."/>
            <person name="Cao W.W."/>
            <person name="Sato Y."/>
            <person name="Nishizawa T."/>
            <person name="Zhao J."/>
            <person name="Guo Y."/>
            <person name="Ohta H."/>
        </authorList>
    </citation>
    <scope>NUCLEOTIDE SEQUENCE [LARGE SCALE GENOMIC DNA]</scope>
    <source>
        <strain evidence="14 15">SK50-23</strain>
    </source>
</reference>
<feature type="binding site" evidence="13">
    <location>
        <begin position="51"/>
        <end position="58"/>
    </location>
    <ligand>
        <name>ATP</name>
        <dbReference type="ChEBI" id="CHEBI:30616"/>
    </ligand>
</feature>
<evidence type="ECO:0000256" key="13">
    <source>
        <dbReference type="HAMAP-Rule" id="MF_00409"/>
    </source>
</evidence>
<proteinExistence type="inferred from homology"/>
<evidence type="ECO:0000256" key="5">
    <source>
        <dbReference type="ARBA" id="ARBA00022516"/>
    </source>
</evidence>
<keyword evidence="11 13" id="KW-0443">Lipid metabolism</keyword>
<organism evidence="14 15">
    <name type="scientific">Tardiphaga alba</name>
    <dbReference type="NCBI Taxonomy" id="340268"/>
    <lineage>
        <taxon>Bacteria</taxon>
        <taxon>Pseudomonadati</taxon>
        <taxon>Pseudomonadota</taxon>
        <taxon>Alphaproteobacteria</taxon>
        <taxon>Hyphomicrobiales</taxon>
        <taxon>Nitrobacteraceae</taxon>
        <taxon>Tardiphaga</taxon>
    </lineage>
</organism>
<keyword evidence="7 13" id="KW-0808">Transferase</keyword>
<dbReference type="EMBL" id="CP036498">
    <property type="protein sequence ID" value="QUS41282.1"/>
    <property type="molecule type" value="Genomic_DNA"/>
</dbReference>
<evidence type="ECO:0000313" key="15">
    <source>
        <dbReference type="Proteomes" id="UP000682843"/>
    </source>
</evidence>
<dbReference type="RefSeq" id="WP_211909889.1">
    <property type="nucleotide sequence ID" value="NZ_CP036498.1"/>
</dbReference>
<dbReference type="HAMAP" id="MF_00409">
    <property type="entry name" value="LpxK"/>
    <property type="match status" value="1"/>
</dbReference>
<accession>A0ABX8ACP4</accession>
<dbReference type="PANTHER" id="PTHR42724:SF1">
    <property type="entry name" value="TETRAACYLDISACCHARIDE 4'-KINASE, MITOCHONDRIAL-RELATED"/>
    <property type="match status" value="1"/>
</dbReference>
<comment type="function">
    <text evidence="1 13">Transfers the gamma-phosphate of ATP to the 4'-position of a tetraacyldisaccharide 1-phosphate intermediate (termed DS-1-P) to form tetraacyldisaccharide 1,4'-bis-phosphate (lipid IVA).</text>
</comment>
<comment type="similarity">
    <text evidence="13">Belongs to the LpxK family.</text>
</comment>
<evidence type="ECO:0000256" key="4">
    <source>
        <dbReference type="ARBA" id="ARBA00016436"/>
    </source>
</evidence>
<dbReference type="InterPro" id="IPR003758">
    <property type="entry name" value="LpxK"/>
</dbReference>
<dbReference type="GO" id="GO:0009029">
    <property type="term" value="F:lipid-A 4'-kinase activity"/>
    <property type="evidence" value="ECO:0007669"/>
    <property type="project" value="UniProtKB-EC"/>
</dbReference>
<evidence type="ECO:0000256" key="2">
    <source>
        <dbReference type="ARBA" id="ARBA00004870"/>
    </source>
</evidence>
<evidence type="ECO:0000256" key="11">
    <source>
        <dbReference type="ARBA" id="ARBA00023098"/>
    </source>
</evidence>